<proteinExistence type="predicted"/>
<protein>
    <submittedName>
        <fullName evidence="1">Uncharacterized protein</fullName>
    </submittedName>
</protein>
<sequence length="524" mass="58789">MRTLKTSQRGRDPKIADAILTTVADMLTQPEQEAQARISAAPVREIDALHKAFSSDVQMNGVHARKWRAHTLSRLPLSQWKEEDGFFSVLPFGETSLKYLNAVDLDENDGRALNQLENREVLCDALKNVLPAQVLEQYLPMLEWIKVDTYDNAHPLLTDLTLSLATNSIEYLFYKEYRKVEAEWRSRKSIPETMATPFDWMSWLGEQALRYSKAQLVIWDVLPSPFLSSNSAPTNQEEAFQGGGNEEIQHRGTDGQLTLELLCNIVANRALLESAKIAELASRAAAGAVKLLSVLNGQGIVAAPQVENDDDIREILSMWFGLGGLMSAESGFGTPLQGTAMEVVIHQAGQVQLHYLHTRAGGITRVHASTQHKFIFALALVACMYGGEDVIVDKEFMADTNPTYAPFPSQSKGLQKRLAPLGAHAREMIKSLYGQIYFANEGWEIRADKLQSYMTNMALKRSCAQELVFDVFKRLPPLRLLTLWQKLNDMADQQQAKFDRYPPGMPRPATRLEYMFAGIDDLIR</sequence>
<dbReference type="AlphaFoldDB" id="A0A246WN29"/>
<accession>A0A246WN29</accession>
<dbReference type="RefSeq" id="WP_088751918.1">
    <property type="nucleotide sequence ID" value="NZ_NJGU01000009.1"/>
</dbReference>
<dbReference type="EMBL" id="NJGU01000009">
    <property type="protein sequence ID" value="OWY27774.1"/>
    <property type="molecule type" value="Genomic_DNA"/>
</dbReference>
<reference evidence="1 2" key="1">
    <citation type="submission" date="2017-06" db="EMBL/GenBank/DDBJ databases">
        <title>Herbaspirillum phytohormonus sp. nov., isolated from the root nodule of Robinia pseudoacacia in lead-zinc mine.</title>
        <authorList>
            <person name="Fan M."/>
            <person name="Lin Y."/>
        </authorList>
    </citation>
    <scope>NUCLEOTIDE SEQUENCE [LARGE SCALE GENOMIC DNA]</scope>
    <source>
        <strain evidence="1 2">HZ10</strain>
    </source>
</reference>
<comment type="caution">
    <text evidence="1">The sequence shown here is derived from an EMBL/GenBank/DDBJ whole genome shotgun (WGS) entry which is preliminary data.</text>
</comment>
<evidence type="ECO:0000313" key="1">
    <source>
        <dbReference type="EMBL" id="OWY27774.1"/>
    </source>
</evidence>
<evidence type="ECO:0000313" key="2">
    <source>
        <dbReference type="Proteomes" id="UP000197596"/>
    </source>
</evidence>
<organism evidence="1 2">
    <name type="scientific">Herbaspirillum robiniae</name>
    <dbReference type="NCBI Taxonomy" id="2014887"/>
    <lineage>
        <taxon>Bacteria</taxon>
        <taxon>Pseudomonadati</taxon>
        <taxon>Pseudomonadota</taxon>
        <taxon>Betaproteobacteria</taxon>
        <taxon>Burkholderiales</taxon>
        <taxon>Oxalobacteraceae</taxon>
        <taxon>Herbaspirillum</taxon>
    </lineage>
</organism>
<dbReference type="Proteomes" id="UP000197596">
    <property type="component" value="Unassembled WGS sequence"/>
</dbReference>
<name>A0A246WN29_9BURK</name>
<gene>
    <name evidence="1" type="ORF">CEJ42_16940</name>
</gene>